<dbReference type="EMBL" id="JAYKXN010000003">
    <property type="protein sequence ID" value="KAK7302876.1"/>
    <property type="molecule type" value="Genomic_DNA"/>
</dbReference>
<dbReference type="GO" id="GO:0009451">
    <property type="term" value="P:RNA modification"/>
    <property type="evidence" value="ECO:0007669"/>
    <property type="project" value="InterPro"/>
</dbReference>
<keyword evidence="3" id="KW-0732">Signal</keyword>
<accession>A0AAN9JRA1</accession>
<evidence type="ECO:0000256" key="1">
    <source>
        <dbReference type="ARBA" id="ARBA00022737"/>
    </source>
</evidence>
<feature type="repeat" description="PPR" evidence="2">
    <location>
        <begin position="27"/>
        <end position="61"/>
    </location>
</feature>
<dbReference type="NCBIfam" id="TIGR00756">
    <property type="entry name" value="PPR"/>
    <property type="match status" value="3"/>
</dbReference>
<dbReference type="InterPro" id="IPR002885">
    <property type="entry name" value="PPR_rpt"/>
</dbReference>
<dbReference type="PANTHER" id="PTHR47926">
    <property type="entry name" value="PENTATRICOPEPTIDE REPEAT-CONTAINING PROTEIN"/>
    <property type="match status" value="1"/>
</dbReference>
<organism evidence="4 5">
    <name type="scientific">Clitoria ternatea</name>
    <name type="common">Butterfly pea</name>
    <dbReference type="NCBI Taxonomy" id="43366"/>
    <lineage>
        <taxon>Eukaryota</taxon>
        <taxon>Viridiplantae</taxon>
        <taxon>Streptophyta</taxon>
        <taxon>Embryophyta</taxon>
        <taxon>Tracheophyta</taxon>
        <taxon>Spermatophyta</taxon>
        <taxon>Magnoliopsida</taxon>
        <taxon>eudicotyledons</taxon>
        <taxon>Gunneridae</taxon>
        <taxon>Pentapetalae</taxon>
        <taxon>rosids</taxon>
        <taxon>fabids</taxon>
        <taxon>Fabales</taxon>
        <taxon>Fabaceae</taxon>
        <taxon>Papilionoideae</taxon>
        <taxon>50 kb inversion clade</taxon>
        <taxon>NPAAA clade</taxon>
        <taxon>indigoferoid/millettioid clade</taxon>
        <taxon>Phaseoleae</taxon>
        <taxon>Clitoria</taxon>
    </lineage>
</organism>
<dbReference type="InterPro" id="IPR011990">
    <property type="entry name" value="TPR-like_helical_dom_sf"/>
</dbReference>
<feature type="chain" id="PRO_5042941836" description="Pentatricopeptide repeat-containing protein" evidence="3">
    <location>
        <begin position="17"/>
        <end position="205"/>
    </location>
</feature>
<evidence type="ECO:0000256" key="2">
    <source>
        <dbReference type="PROSITE-ProRule" id="PRU00708"/>
    </source>
</evidence>
<dbReference type="Pfam" id="PF01535">
    <property type="entry name" value="PPR"/>
    <property type="match status" value="3"/>
</dbReference>
<reference evidence="4 5" key="1">
    <citation type="submission" date="2024-01" db="EMBL/GenBank/DDBJ databases">
        <title>The genomes of 5 underutilized Papilionoideae crops provide insights into root nodulation and disease resistance.</title>
        <authorList>
            <person name="Yuan L."/>
        </authorList>
    </citation>
    <scope>NUCLEOTIDE SEQUENCE [LARGE SCALE GENOMIC DNA]</scope>
    <source>
        <strain evidence="4">LY-2023</strain>
        <tissue evidence="4">Leaf</tissue>
    </source>
</reference>
<keyword evidence="5" id="KW-1185">Reference proteome</keyword>
<dbReference type="GO" id="GO:0003723">
    <property type="term" value="F:RNA binding"/>
    <property type="evidence" value="ECO:0007669"/>
    <property type="project" value="InterPro"/>
</dbReference>
<evidence type="ECO:0000313" key="4">
    <source>
        <dbReference type="EMBL" id="KAK7302876.1"/>
    </source>
</evidence>
<name>A0AAN9JRA1_CLITE</name>
<dbReference type="AlphaFoldDB" id="A0AAN9JRA1"/>
<dbReference type="InterPro" id="IPR046960">
    <property type="entry name" value="PPR_At4g14850-like_plant"/>
</dbReference>
<feature type="signal peptide" evidence="3">
    <location>
        <begin position="1"/>
        <end position="16"/>
    </location>
</feature>
<evidence type="ECO:0000313" key="5">
    <source>
        <dbReference type="Proteomes" id="UP001359559"/>
    </source>
</evidence>
<dbReference type="Proteomes" id="UP001359559">
    <property type="component" value="Unassembled WGS sequence"/>
</dbReference>
<gene>
    <name evidence="4" type="ORF">RJT34_13773</name>
</gene>
<comment type="caution">
    <text evidence="4">The sequence shown here is derived from an EMBL/GenBank/DDBJ whole genome shotgun (WGS) entry which is preliminary data.</text>
</comment>
<proteinExistence type="predicted"/>
<evidence type="ECO:0008006" key="6">
    <source>
        <dbReference type="Google" id="ProtNLM"/>
    </source>
</evidence>
<sequence length="205" mass="22752">MWFLGLLWLLDMSLEAKKVFDVTSLRNVASWNAMIIGFVKVGDLRIVRGLFDAMLEKNIVSFTTMIDGYAKAGDMAALRFLFEQANGKDVVCFHIWLDVSFVSVGSIRVSLVPVWINVKNSVLYPNLRSPPSSPTRFCLAPQVFPLAFSVFRSPLPERRWSVAAASGLSIHGCGEEAVDLFSRMLMEGVTPDEVTVTVFLSPNSL</sequence>
<dbReference type="Gene3D" id="1.25.40.10">
    <property type="entry name" value="Tetratricopeptide repeat domain"/>
    <property type="match status" value="1"/>
</dbReference>
<evidence type="ECO:0000256" key="3">
    <source>
        <dbReference type="SAM" id="SignalP"/>
    </source>
</evidence>
<dbReference type="PROSITE" id="PS51375">
    <property type="entry name" value="PPR"/>
    <property type="match status" value="1"/>
</dbReference>
<protein>
    <recommendedName>
        <fullName evidence="6">Pentatricopeptide repeat-containing protein</fullName>
    </recommendedName>
</protein>
<keyword evidence="1" id="KW-0677">Repeat</keyword>